<name>A0AAD7BG46_9AGAR</name>
<feature type="transmembrane region" description="Helical" evidence="1">
    <location>
        <begin position="20"/>
        <end position="43"/>
    </location>
</feature>
<evidence type="ECO:0000313" key="2">
    <source>
        <dbReference type="EMBL" id="KAJ7620217.1"/>
    </source>
</evidence>
<feature type="transmembrane region" description="Helical" evidence="1">
    <location>
        <begin position="110"/>
        <end position="127"/>
    </location>
</feature>
<feature type="non-terminal residue" evidence="2">
    <location>
        <position position="1"/>
    </location>
</feature>
<dbReference type="Proteomes" id="UP001221142">
    <property type="component" value="Unassembled WGS sequence"/>
</dbReference>
<feature type="non-terminal residue" evidence="2">
    <location>
        <position position="161"/>
    </location>
</feature>
<organism evidence="2 3">
    <name type="scientific">Roridomyces roridus</name>
    <dbReference type="NCBI Taxonomy" id="1738132"/>
    <lineage>
        <taxon>Eukaryota</taxon>
        <taxon>Fungi</taxon>
        <taxon>Dikarya</taxon>
        <taxon>Basidiomycota</taxon>
        <taxon>Agaricomycotina</taxon>
        <taxon>Agaricomycetes</taxon>
        <taxon>Agaricomycetidae</taxon>
        <taxon>Agaricales</taxon>
        <taxon>Marasmiineae</taxon>
        <taxon>Mycenaceae</taxon>
        <taxon>Roridomyces</taxon>
    </lineage>
</organism>
<feature type="transmembrane region" description="Helical" evidence="1">
    <location>
        <begin position="63"/>
        <end position="81"/>
    </location>
</feature>
<accession>A0AAD7BG46</accession>
<keyword evidence="1" id="KW-1133">Transmembrane helix</keyword>
<reference evidence="2" key="1">
    <citation type="submission" date="2023-03" db="EMBL/GenBank/DDBJ databases">
        <title>Massive genome expansion in bonnet fungi (Mycena s.s.) driven by repeated elements and novel gene families across ecological guilds.</title>
        <authorList>
            <consortium name="Lawrence Berkeley National Laboratory"/>
            <person name="Harder C.B."/>
            <person name="Miyauchi S."/>
            <person name="Viragh M."/>
            <person name="Kuo A."/>
            <person name="Thoen E."/>
            <person name="Andreopoulos B."/>
            <person name="Lu D."/>
            <person name="Skrede I."/>
            <person name="Drula E."/>
            <person name="Henrissat B."/>
            <person name="Morin E."/>
            <person name="Kohler A."/>
            <person name="Barry K."/>
            <person name="LaButti K."/>
            <person name="Morin E."/>
            <person name="Salamov A."/>
            <person name="Lipzen A."/>
            <person name="Mereny Z."/>
            <person name="Hegedus B."/>
            <person name="Baldrian P."/>
            <person name="Stursova M."/>
            <person name="Weitz H."/>
            <person name="Taylor A."/>
            <person name="Grigoriev I.V."/>
            <person name="Nagy L.G."/>
            <person name="Martin F."/>
            <person name="Kauserud H."/>
        </authorList>
    </citation>
    <scope>NUCLEOTIDE SEQUENCE</scope>
    <source>
        <strain evidence="2">9284</strain>
    </source>
</reference>
<evidence type="ECO:0000313" key="3">
    <source>
        <dbReference type="Proteomes" id="UP001221142"/>
    </source>
</evidence>
<keyword evidence="1" id="KW-0812">Transmembrane</keyword>
<keyword evidence="3" id="KW-1185">Reference proteome</keyword>
<dbReference type="PANTHER" id="PTHR35043:SF7">
    <property type="entry name" value="TRANSCRIPTION FACTOR DOMAIN-CONTAINING PROTEIN"/>
    <property type="match status" value="1"/>
</dbReference>
<protein>
    <submittedName>
        <fullName evidence="2">Uncharacterized protein</fullName>
    </submittedName>
</protein>
<dbReference type="PANTHER" id="PTHR35043">
    <property type="entry name" value="TRANSCRIPTION FACTOR DOMAIN-CONTAINING PROTEIN"/>
    <property type="match status" value="1"/>
</dbReference>
<dbReference type="EMBL" id="JARKIF010000017">
    <property type="protein sequence ID" value="KAJ7620217.1"/>
    <property type="molecule type" value="Genomic_DNA"/>
</dbReference>
<comment type="caution">
    <text evidence="2">The sequence shown here is derived from an EMBL/GenBank/DDBJ whole genome shotgun (WGS) entry which is preliminary data.</text>
</comment>
<gene>
    <name evidence="2" type="ORF">FB45DRAFT_713293</name>
</gene>
<proteinExistence type="predicted"/>
<sequence>ISLHPNVPAAISLITMKWALFWRGLKMLVIAMVAPELVAGLAVRQFQDARALAKEYGFSITHAYFFASGGFVASSGHVVAAKEQLDDTDMLEAIRSVDVREIMSHSKPEMIFITLWAILWLCAHLIIRRSQNLAATQLEYATLAFAAMNVITWRYWRYKPL</sequence>
<evidence type="ECO:0000256" key="1">
    <source>
        <dbReference type="SAM" id="Phobius"/>
    </source>
</evidence>
<dbReference type="AlphaFoldDB" id="A0AAD7BG46"/>
<keyword evidence="1" id="KW-0472">Membrane</keyword>